<dbReference type="Proteomes" id="UP000193144">
    <property type="component" value="Unassembled WGS sequence"/>
</dbReference>
<dbReference type="EMBL" id="MCFA01000078">
    <property type="protein sequence ID" value="ORY10072.1"/>
    <property type="molecule type" value="Genomic_DNA"/>
</dbReference>
<comment type="caution">
    <text evidence="4">The sequence shown here is derived from an EMBL/GenBank/DDBJ whole genome shotgun (WGS) entry which is preliminary data.</text>
</comment>
<evidence type="ECO:0000256" key="1">
    <source>
        <dbReference type="ARBA" id="ARBA00006484"/>
    </source>
</evidence>
<proteinExistence type="inferred from homology"/>
<gene>
    <name evidence="4" type="ORF">BCR34DRAFT_625457</name>
</gene>
<dbReference type="GO" id="GO:0016491">
    <property type="term" value="F:oxidoreductase activity"/>
    <property type="evidence" value="ECO:0007669"/>
    <property type="project" value="UniProtKB-KW"/>
</dbReference>
<dbReference type="PRINTS" id="PR00081">
    <property type="entry name" value="GDHRDH"/>
</dbReference>
<accession>A0A1Y1ZIJ6</accession>
<dbReference type="InterPro" id="IPR036291">
    <property type="entry name" value="NAD(P)-bd_dom_sf"/>
</dbReference>
<keyword evidence="5" id="KW-1185">Reference proteome</keyword>
<dbReference type="SUPFAM" id="SSF51735">
    <property type="entry name" value="NAD(P)-binding Rossmann-fold domains"/>
    <property type="match status" value="1"/>
</dbReference>
<dbReference type="STRING" id="1231657.A0A1Y1ZIJ6"/>
<dbReference type="AlphaFoldDB" id="A0A1Y1ZIJ6"/>
<evidence type="ECO:0000256" key="3">
    <source>
        <dbReference type="SAM" id="MobiDB-lite"/>
    </source>
</evidence>
<dbReference type="Pfam" id="PF13561">
    <property type="entry name" value="adh_short_C2"/>
    <property type="match status" value="1"/>
</dbReference>
<dbReference type="Gene3D" id="3.40.50.720">
    <property type="entry name" value="NAD(P)-binding Rossmann-like Domain"/>
    <property type="match status" value="1"/>
</dbReference>
<dbReference type="PANTHER" id="PTHR24321">
    <property type="entry name" value="DEHYDROGENASES, SHORT CHAIN"/>
    <property type="match status" value="1"/>
</dbReference>
<dbReference type="OrthoDB" id="5840532at2759"/>
<sequence>MGTEPRKLKILITGSARGIGRGLFHHFLSLGHSVCILDLTPPNSHTRSTKQKPGKAPPAAVRLDVLINNAMAVPHIWSGGRKMEDEHADGEDSVMKEWDEKIAVGLTAPFILSRLCVPLLKGDGKGNPPGCIINISSTRAYQAEMDHEGYSAVEAGILGLTQSMAVSLGHRHKIRVNAIVPGWVDVEDQNKSADEMGTKWGEGQSKEDRDGKMVYPE</sequence>
<comment type="similarity">
    <text evidence="1">Belongs to the short-chain dehydrogenases/reductases (SDR) family.</text>
</comment>
<name>A0A1Y1ZIJ6_9PLEO</name>
<organism evidence="4 5">
    <name type="scientific">Clohesyomyces aquaticus</name>
    <dbReference type="NCBI Taxonomy" id="1231657"/>
    <lineage>
        <taxon>Eukaryota</taxon>
        <taxon>Fungi</taxon>
        <taxon>Dikarya</taxon>
        <taxon>Ascomycota</taxon>
        <taxon>Pezizomycotina</taxon>
        <taxon>Dothideomycetes</taxon>
        <taxon>Pleosporomycetidae</taxon>
        <taxon>Pleosporales</taxon>
        <taxon>Lindgomycetaceae</taxon>
        <taxon>Clohesyomyces</taxon>
    </lineage>
</organism>
<evidence type="ECO:0000256" key="2">
    <source>
        <dbReference type="ARBA" id="ARBA00023002"/>
    </source>
</evidence>
<feature type="compositionally biased region" description="Basic and acidic residues" evidence="3">
    <location>
        <begin position="204"/>
        <end position="217"/>
    </location>
</feature>
<dbReference type="InterPro" id="IPR002347">
    <property type="entry name" value="SDR_fam"/>
</dbReference>
<feature type="region of interest" description="Disordered" evidence="3">
    <location>
        <begin position="190"/>
        <end position="217"/>
    </location>
</feature>
<dbReference type="PRINTS" id="PR00080">
    <property type="entry name" value="SDRFAMILY"/>
</dbReference>
<evidence type="ECO:0000313" key="5">
    <source>
        <dbReference type="Proteomes" id="UP000193144"/>
    </source>
</evidence>
<reference evidence="4 5" key="1">
    <citation type="submission" date="2016-07" db="EMBL/GenBank/DDBJ databases">
        <title>Pervasive Adenine N6-methylation of Active Genes in Fungi.</title>
        <authorList>
            <consortium name="DOE Joint Genome Institute"/>
            <person name="Mondo S.J."/>
            <person name="Dannebaum R.O."/>
            <person name="Kuo R.C."/>
            <person name="Labutti K."/>
            <person name="Haridas S."/>
            <person name="Kuo A."/>
            <person name="Salamov A."/>
            <person name="Ahrendt S.R."/>
            <person name="Lipzen A."/>
            <person name="Sullivan W."/>
            <person name="Andreopoulos W.B."/>
            <person name="Clum A."/>
            <person name="Lindquist E."/>
            <person name="Daum C."/>
            <person name="Ramamoorthy G.K."/>
            <person name="Gryganskyi A."/>
            <person name="Culley D."/>
            <person name="Magnuson J.K."/>
            <person name="James T.Y."/>
            <person name="O'Malley M.A."/>
            <person name="Stajich J.E."/>
            <person name="Spatafora J.W."/>
            <person name="Visel A."/>
            <person name="Grigoriev I.V."/>
        </authorList>
    </citation>
    <scope>NUCLEOTIDE SEQUENCE [LARGE SCALE GENOMIC DNA]</scope>
    <source>
        <strain evidence="4 5">CBS 115471</strain>
    </source>
</reference>
<evidence type="ECO:0000313" key="4">
    <source>
        <dbReference type="EMBL" id="ORY10072.1"/>
    </source>
</evidence>
<protein>
    <recommendedName>
        <fullName evidence="6">NAD(P)-binding protein</fullName>
    </recommendedName>
</protein>
<keyword evidence="2" id="KW-0560">Oxidoreductase</keyword>
<dbReference type="PANTHER" id="PTHR24321:SF8">
    <property type="entry name" value="ESTRADIOL 17-BETA-DEHYDROGENASE 8-RELATED"/>
    <property type="match status" value="1"/>
</dbReference>
<dbReference type="CDD" id="cd05233">
    <property type="entry name" value="SDR_c"/>
    <property type="match status" value="1"/>
</dbReference>
<evidence type="ECO:0008006" key="6">
    <source>
        <dbReference type="Google" id="ProtNLM"/>
    </source>
</evidence>